<comment type="caution">
    <text evidence="2">The sequence shown here is derived from an EMBL/GenBank/DDBJ whole genome shotgun (WGS) entry which is preliminary data.</text>
</comment>
<dbReference type="GO" id="GO:1990189">
    <property type="term" value="F:protein N-terminal-serine acetyltransferase activity"/>
    <property type="evidence" value="ECO:0007669"/>
    <property type="project" value="TreeGrafter"/>
</dbReference>
<gene>
    <name evidence="2" type="ORF">FHS38_005716</name>
</gene>
<sequence>MERPSEALEHRTVRLVRWRTGDAEWAFDLVTQALDHLRPYMPWADGYSAEQNLAFLRSCEQDWDAGTSFQYSVHHQGRPVGSCGLLRRPETETGVMEIGYWLHPDHTGKGLATDSARLLVTAAFALSDVGAVEIVHDEGNHASGAVPRRLNFTRIGTRRSLPPLPPADSGTEVIWSLTRQQAAG</sequence>
<dbReference type="EMBL" id="JACHJG010000014">
    <property type="protein sequence ID" value="MBB4889640.1"/>
    <property type="molecule type" value="Genomic_DNA"/>
</dbReference>
<keyword evidence="2" id="KW-0808">Transferase</keyword>
<evidence type="ECO:0000313" key="3">
    <source>
        <dbReference type="Proteomes" id="UP000556436"/>
    </source>
</evidence>
<dbReference type="Gene3D" id="3.40.630.30">
    <property type="match status" value="1"/>
</dbReference>
<dbReference type="PANTHER" id="PTHR43441:SF3">
    <property type="entry name" value="ACETYLTRANSFERASE"/>
    <property type="match status" value="1"/>
</dbReference>
<reference evidence="2 3" key="1">
    <citation type="submission" date="2020-08" db="EMBL/GenBank/DDBJ databases">
        <title>Genomic Encyclopedia of Type Strains, Phase III (KMG-III): the genomes of soil and plant-associated and newly described type strains.</title>
        <authorList>
            <person name="Whitman W."/>
        </authorList>
    </citation>
    <scope>NUCLEOTIDE SEQUENCE [LARGE SCALE GENOMIC DNA]</scope>
    <source>
        <strain evidence="2 3">CECT 3265</strain>
    </source>
</reference>
<dbReference type="InterPro" id="IPR051908">
    <property type="entry name" value="Ribosomal_N-acetyltransferase"/>
</dbReference>
<dbReference type="InterPro" id="IPR016181">
    <property type="entry name" value="Acyl_CoA_acyltransferase"/>
</dbReference>
<evidence type="ECO:0000313" key="2">
    <source>
        <dbReference type="EMBL" id="MBB4889640.1"/>
    </source>
</evidence>
<dbReference type="Proteomes" id="UP000556436">
    <property type="component" value="Unassembled WGS sequence"/>
</dbReference>
<dbReference type="PANTHER" id="PTHR43441">
    <property type="entry name" value="RIBOSOMAL-PROTEIN-SERINE ACETYLTRANSFERASE"/>
    <property type="match status" value="1"/>
</dbReference>
<dbReference type="PROSITE" id="PS51186">
    <property type="entry name" value="GNAT"/>
    <property type="match status" value="1"/>
</dbReference>
<feature type="domain" description="N-acetyltransferase" evidence="1">
    <location>
        <begin position="27"/>
        <end position="180"/>
    </location>
</feature>
<proteinExistence type="predicted"/>
<keyword evidence="3" id="KW-1185">Reference proteome</keyword>
<accession>A0A7W7PIC0</accession>
<protein>
    <submittedName>
        <fullName evidence="2">RimJ/RimL family protein N-acetyltransferase</fullName>
    </submittedName>
</protein>
<dbReference type="AlphaFoldDB" id="A0A7W7PIC0"/>
<dbReference type="GO" id="GO:0005737">
    <property type="term" value="C:cytoplasm"/>
    <property type="evidence" value="ECO:0007669"/>
    <property type="project" value="TreeGrafter"/>
</dbReference>
<organism evidence="2 3">
    <name type="scientific">Streptomyces netropsis</name>
    <name type="common">Streptoverticillium netropsis</name>
    <dbReference type="NCBI Taxonomy" id="55404"/>
    <lineage>
        <taxon>Bacteria</taxon>
        <taxon>Bacillati</taxon>
        <taxon>Actinomycetota</taxon>
        <taxon>Actinomycetes</taxon>
        <taxon>Kitasatosporales</taxon>
        <taxon>Streptomycetaceae</taxon>
        <taxon>Streptomyces</taxon>
    </lineage>
</organism>
<dbReference type="GO" id="GO:0008999">
    <property type="term" value="F:protein-N-terminal-alanine acetyltransferase activity"/>
    <property type="evidence" value="ECO:0007669"/>
    <property type="project" value="TreeGrafter"/>
</dbReference>
<evidence type="ECO:0000259" key="1">
    <source>
        <dbReference type="PROSITE" id="PS51186"/>
    </source>
</evidence>
<dbReference type="RefSeq" id="WP_184738245.1">
    <property type="nucleotide sequence ID" value="NZ_CP147867.1"/>
</dbReference>
<dbReference type="InterPro" id="IPR000182">
    <property type="entry name" value="GNAT_dom"/>
</dbReference>
<name>A0A7W7PIC0_STRNE</name>
<dbReference type="Pfam" id="PF13302">
    <property type="entry name" value="Acetyltransf_3"/>
    <property type="match status" value="1"/>
</dbReference>
<dbReference type="SUPFAM" id="SSF55729">
    <property type="entry name" value="Acyl-CoA N-acyltransferases (Nat)"/>
    <property type="match status" value="1"/>
</dbReference>